<gene>
    <name evidence="1" type="ORF">PA7_05460</name>
</gene>
<protein>
    <submittedName>
        <fullName evidence="1">Uncharacterized protein</fullName>
    </submittedName>
</protein>
<name>A0A511CVV6_9PSEU</name>
<keyword evidence="2" id="KW-1185">Reference proteome</keyword>
<proteinExistence type="predicted"/>
<dbReference type="EMBL" id="BJVI01000003">
    <property type="protein sequence ID" value="GEL16709.1"/>
    <property type="molecule type" value="Genomic_DNA"/>
</dbReference>
<sequence length="95" mass="10386">MVLLVRLSGSDLRCLVVYNTTRTVDTIGCTWASCAAQVGNLLAKLGLRTRAEAAAYAARRKPAAEQRNSRIHPRQNRVILSDRVRDLVGSVPPEA</sequence>
<organism evidence="1 2">
    <name type="scientific">Pseudonocardia asaccharolytica DSM 44247 = NBRC 16224</name>
    <dbReference type="NCBI Taxonomy" id="1123024"/>
    <lineage>
        <taxon>Bacteria</taxon>
        <taxon>Bacillati</taxon>
        <taxon>Actinomycetota</taxon>
        <taxon>Actinomycetes</taxon>
        <taxon>Pseudonocardiales</taxon>
        <taxon>Pseudonocardiaceae</taxon>
        <taxon>Pseudonocardia</taxon>
    </lineage>
</organism>
<accession>A0A511CVV6</accession>
<dbReference type="AlphaFoldDB" id="A0A511CVV6"/>
<comment type="caution">
    <text evidence="1">The sequence shown here is derived from an EMBL/GenBank/DDBJ whole genome shotgun (WGS) entry which is preliminary data.</text>
</comment>
<reference evidence="1 2" key="1">
    <citation type="submission" date="2019-07" db="EMBL/GenBank/DDBJ databases">
        <title>Whole genome shotgun sequence of Pseudonocardia asaccharolytica NBRC 16224.</title>
        <authorList>
            <person name="Hosoyama A."/>
            <person name="Uohara A."/>
            <person name="Ohji S."/>
            <person name="Ichikawa N."/>
        </authorList>
    </citation>
    <scope>NUCLEOTIDE SEQUENCE [LARGE SCALE GENOMIC DNA]</scope>
    <source>
        <strain evidence="1 2">NBRC 16224</strain>
    </source>
</reference>
<dbReference type="Proteomes" id="UP000321328">
    <property type="component" value="Unassembled WGS sequence"/>
</dbReference>
<evidence type="ECO:0000313" key="2">
    <source>
        <dbReference type="Proteomes" id="UP000321328"/>
    </source>
</evidence>
<evidence type="ECO:0000313" key="1">
    <source>
        <dbReference type="EMBL" id="GEL16709.1"/>
    </source>
</evidence>